<dbReference type="OrthoDB" id="6197868at2"/>
<sequence>MVNKSLQQAPDHIQLAVDLILLLEQNNITPKIVLAALEIVKQDYLQKLPAEPYAKIID</sequence>
<protein>
    <submittedName>
        <fullName evidence="1">DUF2496 domain-containing protein</fullName>
    </submittedName>
</protein>
<evidence type="ECO:0000313" key="2">
    <source>
        <dbReference type="Proteomes" id="UP000242258"/>
    </source>
</evidence>
<gene>
    <name evidence="1" type="ORF">BI198_14010</name>
</gene>
<dbReference type="RefSeq" id="WP_070050108.1">
    <property type="nucleotide sequence ID" value="NZ_CBCSDO010000002.1"/>
</dbReference>
<proteinExistence type="predicted"/>
<comment type="caution">
    <text evidence="1">The sequence shown here is derived from an EMBL/GenBank/DDBJ whole genome shotgun (WGS) entry which is preliminary data.</text>
</comment>
<dbReference type="InterPro" id="IPR019630">
    <property type="entry name" value="DUF2496_YbaM-rel"/>
</dbReference>
<dbReference type="AlphaFoldDB" id="A0A1E7Q8Q1"/>
<dbReference type="Pfam" id="PF10689">
    <property type="entry name" value="DUF2496"/>
    <property type="match status" value="1"/>
</dbReference>
<dbReference type="STRING" id="1628148.BI198_14010"/>
<keyword evidence="2" id="KW-1185">Reference proteome</keyword>
<dbReference type="EMBL" id="MKEK01000001">
    <property type="protein sequence ID" value="OEY70554.1"/>
    <property type="molecule type" value="Genomic_DNA"/>
</dbReference>
<name>A0A1E7Q8Q1_9GAMM</name>
<dbReference type="NCBIfam" id="NF008266">
    <property type="entry name" value="PRK11038.1"/>
    <property type="match status" value="1"/>
</dbReference>
<evidence type="ECO:0000313" key="1">
    <source>
        <dbReference type="EMBL" id="OEY70554.1"/>
    </source>
</evidence>
<dbReference type="Proteomes" id="UP000242258">
    <property type="component" value="Unassembled WGS sequence"/>
</dbReference>
<reference evidence="2" key="1">
    <citation type="submission" date="2016-09" db="EMBL/GenBank/DDBJ databases">
        <authorList>
            <person name="Wan X."/>
            <person name="Hou S."/>
        </authorList>
    </citation>
    <scope>NUCLEOTIDE SEQUENCE [LARGE SCALE GENOMIC DNA]</scope>
    <source>
        <strain evidence="2">KH87</strain>
    </source>
</reference>
<accession>A0A1E7Q8Q1</accession>
<organism evidence="1 2">
    <name type="scientific">Rheinheimera salexigens</name>
    <dbReference type="NCBI Taxonomy" id="1628148"/>
    <lineage>
        <taxon>Bacteria</taxon>
        <taxon>Pseudomonadati</taxon>
        <taxon>Pseudomonadota</taxon>
        <taxon>Gammaproteobacteria</taxon>
        <taxon>Chromatiales</taxon>
        <taxon>Chromatiaceae</taxon>
        <taxon>Rheinheimera</taxon>
    </lineage>
</organism>